<dbReference type="Pfam" id="PF00929">
    <property type="entry name" value="RNase_T"/>
    <property type="match status" value="1"/>
</dbReference>
<comment type="function">
    <text evidence="1">DNA polymerase III is a complex, multichain enzyme responsible for most of the replicative synthesis in bacteria. The epsilon subunit contain the editing function and is a proofreading 3'-5' exonuclease.</text>
</comment>
<dbReference type="EMBL" id="JAINWA010000001">
    <property type="protein sequence ID" value="MCD1653282.1"/>
    <property type="molecule type" value="Genomic_DNA"/>
</dbReference>
<comment type="subunit">
    <text evidence="2">DNA polymerase III contains a core (composed of alpha, epsilon and theta chains) that associates with a tau subunit. This core dimerizes to form the POLIII' complex. PolIII' associates with the gamma complex (composed of gamma, delta, delta', psi and chi chains) and with the beta chain to form the complete DNA polymerase III complex.</text>
</comment>
<dbReference type="InterPro" id="IPR006054">
    <property type="entry name" value="DnaQ"/>
</dbReference>
<dbReference type="InterPro" id="IPR012337">
    <property type="entry name" value="RNaseH-like_sf"/>
</dbReference>
<dbReference type="AlphaFoldDB" id="A0AAE3EF70"/>
<dbReference type="PANTHER" id="PTHR30231">
    <property type="entry name" value="DNA POLYMERASE III SUBUNIT EPSILON"/>
    <property type="match status" value="1"/>
</dbReference>
<dbReference type="RefSeq" id="WP_230752198.1">
    <property type="nucleotide sequence ID" value="NZ_JAINWA010000001.1"/>
</dbReference>
<dbReference type="SUPFAM" id="SSF53098">
    <property type="entry name" value="Ribonuclease H-like"/>
    <property type="match status" value="1"/>
</dbReference>
<dbReference type="Proteomes" id="UP001198163">
    <property type="component" value="Unassembled WGS sequence"/>
</dbReference>
<dbReference type="NCBIfam" id="TIGR00573">
    <property type="entry name" value="dnaq"/>
    <property type="match status" value="1"/>
</dbReference>
<dbReference type="CDD" id="cd06127">
    <property type="entry name" value="DEDDh"/>
    <property type="match status" value="1"/>
</dbReference>
<sequence length="232" mass="25763">MGQYDWVVSELNTLSFTAFDTETTGLDPVSQRIVEIGGIRFDSKGPRSRFNTLINPGTPMPAEASRINGITDAMLTGKPEAAIAIPDFLRFIGDSVLIAHNAPFDINFVNGELGRLRLPRLTNKVVDTRLFAKEVFPGLPKYALQDLAVRFGIQALEAHRAEDDARVCMELFLVCVQRLKELIPGLVAEVNAIEKNAQADEEKNNSIRTEATVSEDLFDDLEEDLFDEEIPI</sequence>
<keyword evidence="4" id="KW-0540">Nuclease</keyword>
<dbReference type="FunFam" id="3.30.420.10:FF:000045">
    <property type="entry name" value="3'-5' exonuclease DinG"/>
    <property type="match status" value="1"/>
</dbReference>
<dbReference type="GO" id="GO:0003887">
    <property type="term" value="F:DNA-directed DNA polymerase activity"/>
    <property type="evidence" value="ECO:0007669"/>
    <property type="project" value="InterPro"/>
</dbReference>
<evidence type="ECO:0000313" key="4">
    <source>
        <dbReference type="EMBL" id="MCD1653282.1"/>
    </source>
</evidence>
<name>A0AAE3EF70_9SPIR</name>
<protein>
    <submittedName>
        <fullName evidence="4">3'-5' exonuclease</fullName>
    </submittedName>
</protein>
<keyword evidence="4" id="KW-0378">Hydrolase</keyword>
<reference evidence="4" key="1">
    <citation type="submission" date="2021-08" db="EMBL/GenBank/DDBJ databases">
        <title>Comparative analyses of Brucepasteria parasyntrophica and Teretinema zuelzerae.</title>
        <authorList>
            <person name="Song Y."/>
            <person name="Brune A."/>
        </authorList>
    </citation>
    <scope>NUCLEOTIDE SEQUENCE</scope>
    <source>
        <strain evidence="4">DSM 1903</strain>
    </source>
</reference>
<dbReference type="GO" id="GO:0003677">
    <property type="term" value="F:DNA binding"/>
    <property type="evidence" value="ECO:0007669"/>
    <property type="project" value="InterPro"/>
</dbReference>
<evidence type="ECO:0000259" key="3">
    <source>
        <dbReference type="SMART" id="SM00479"/>
    </source>
</evidence>
<evidence type="ECO:0000256" key="1">
    <source>
        <dbReference type="ARBA" id="ARBA00025483"/>
    </source>
</evidence>
<dbReference type="InterPro" id="IPR013520">
    <property type="entry name" value="Ribonucl_H"/>
</dbReference>
<proteinExistence type="predicted"/>
<dbReference type="GO" id="GO:0045004">
    <property type="term" value="P:DNA replication proofreading"/>
    <property type="evidence" value="ECO:0007669"/>
    <property type="project" value="TreeGrafter"/>
</dbReference>
<feature type="domain" description="Exonuclease" evidence="3">
    <location>
        <begin position="15"/>
        <end position="181"/>
    </location>
</feature>
<comment type="caution">
    <text evidence="4">The sequence shown here is derived from an EMBL/GenBank/DDBJ whole genome shotgun (WGS) entry which is preliminary data.</text>
</comment>
<organism evidence="4 5">
    <name type="scientific">Teretinema zuelzerae</name>
    <dbReference type="NCBI Taxonomy" id="156"/>
    <lineage>
        <taxon>Bacteria</taxon>
        <taxon>Pseudomonadati</taxon>
        <taxon>Spirochaetota</taxon>
        <taxon>Spirochaetia</taxon>
        <taxon>Spirochaetales</taxon>
        <taxon>Treponemataceae</taxon>
        <taxon>Teretinema</taxon>
    </lineage>
</organism>
<gene>
    <name evidence="4" type="ORF">K7J14_00985</name>
</gene>
<evidence type="ECO:0000256" key="2">
    <source>
        <dbReference type="ARBA" id="ARBA00026073"/>
    </source>
</evidence>
<keyword evidence="5" id="KW-1185">Reference proteome</keyword>
<dbReference type="PANTHER" id="PTHR30231:SF41">
    <property type="entry name" value="DNA POLYMERASE III SUBUNIT EPSILON"/>
    <property type="match status" value="1"/>
</dbReference>
<dbReference type="SMART" id="SM00479">
    <property type="entry name" value="EXOIII"/>
    <property type="match status" value="1"/>
</dbReference>
<accession>A0AAE3EF70</accession>
<dbReference type="GO" id="GO:0005829">
    <property type="term" value="C:cytosol"/>
    <property type="evidence" value="ECO:0007669"/>
    <property type="project" value="TreeGrafter"/>
</dbReference>
<dbReference type="GO" id="GO:0008408">
    <property type="term" value="F:3'-5' exonuclease activity"/>
    <property type="evidence" value="ECO:0007669"/>
    <property type="project" value="TreeGrafter"/>
</dbReference>
<dbReference type="InterPro" id="IPR036397">
    <property type="entry name" value="RNaseH_sf"/>
</dbReference>
<evidence type="ECO:0000313" key="5">
    <source>
        <dbReference type="Proteomes" id="UP001198163"/>
    </source>
</evidence>
<dbReference type="Gene3D" id="3.30.420.10">
    <property type="entry name" value="Ribonuclease H-like superfamily/Ribonuclease H"/>
    <property type="match status" value="1"/>
</dbReference>
<keyword evidence="4" id="KW-0269">Exonuclease</keyword>